<dbReference type="Gene3D" id="2.60.40.1260">
    <property type="entry name" value="Lamin Tail domain"/>
    <property type="match status" value="1"/>
</dbReference>
<proteinExistence type="predicted"/>
<dbReference type="InterPro" id="IPR036439">
    <property type="entry name" value="Dockerin_dom_sf"/>
</dbReference>
<accession>A0A5C5VFB4</accession>
<organism evidence="3 4">
    <name type="scientific">Posidoniimonas corsicana</name>
    <dbReference type="NCBI Taxonomy" id="1938618"/>
    <lineage>
        <taxon>Bacteria</taxon>
        <taxon>Pseudomonadati</taxon>
        <taxon>Planctomycetota</taxon>
        <taxon>Planctomycetia</taxon>
        <taxon>Pirellulales</taxon>
        <taxon>Lacipirellulaceae</taxon>
        <taxon>Posidoniimonas</taxon>
    </lineage>
</organism>
<dbReference type="InterPro" id="IPR059177">
    <property type="entry name" value="GH29D-like_dom"/>
</dbReference>
<feature type="compositionally biased region" description="Low complexity" evidence="1">
    <location>
        <begin position="1747"/>
        <end position="1774"/>
    </location>
</feature>
<dbReference type="Gene3D" id="2.60.120.260">
    <property type="entry name" value="Galactose-binding domain-like"/>
    <property type="match status" value="1"/>
</dbReference>
<dbReference type="SUPFAM" id="SSF63446">
    <property type="entry name" value="Type I dockerin domain"/>
    <property type="match status" value="1"/>
</dbReference>
<dbReference type="RefSeq" id="WP_197531242.1">
    <property type="nucleotide sequence ID" value="NZ_SIHJ01000001.1"/>
</dbReference>
<dbReference type="InterPro" id="IPR014867">
    <property type="entry name" value="Spore_coat_CotH_CotH2/3/7"/>
</dbReference>
<dbReference type="InterPro" id="IPR036415">
    <property type="entry name" value="Lamin_tail_dom_sf"/>
</dbReference>
<dbReference type="Pfam" id="PF00932">
    <property type="entry name" value="LTD"/>
    <property type="match status" value="4"/>
</dbReference>
<dbReference type="InterPro" id="IPR001322">
    <property type="entry name" value="Lamin_tail_dom"/>
</dbReference>
<evidence type="ECO:0000256" key="1">
    <source>
        <dbReference type="SAM" id="MobiDB-lite"/>
    </source>
</evidence>
<feature type="domain" description="LTD" evidence="2">
    <location>
        <begin position="1"/>
        <end position="124"/>
    </location>
</feature>
<protein>
    <submittedName>
        <fullName evidence="3">CotH protein</fullName>
    </submittedName>
</protein>
<dbReference type="EMBL" id="SIHJ01000001">
    <property type="protein sequence ID" value="TWT36647.1"/>
    <property type="molecule type" value="Genomic_DNA"/>
</dbReference>
<dbReference type="PROSITE" id="PS51841">
    <property type="entry name" value="LTD"/>
    <property type="match status" value="4"/>
</dbReference>
<feature type="region of interest" description="Disordered" evidence="1">
    <location>
        <begin position="1747"/>
        <end position="1779"/>
    </location>
</feature>
<dbReference type="Pfam" id="PF13290">
    <property type="entry name" value="CHB_HEX_C_1"/>
    <property type="match status" value="2"/>
</dbReference>
<feature type="domain" description="LTD" evidence="2">
    <location>
        <begin position="1362"/>
        <end position="1470"/>
    </location>
</feature>
<comment type="caution">
    <text evidence="3">The sequence shown here is derived from an EMBL/GenBank/DDBJ whole genome shotgun (WGS) entry which is preliminary data.</text>
</comment>
<dbReference type="Gene3D" id="1.10.1330.10">
    <property type="entry name" value="Dockerin domain"/>
    <property type="match status" value="1"/>
</dbReference>
<dbReference type="Pfam" id="PF08757">
    <property type="entry name" value="CotH"/>
    <property type="match status" value="1"/>
</dbReference>
<dbReference type="Proteomes" id="UP000316714">
    <property type="component" value="Unassembled WGS sequence"/>
</dbReference>
<reference evidence="3 4" key="1">
    <citation type="submission" date="2019-02" db="EMBL/GenBank/DDBJ databases">
        <title>Deep-cultivation of Planctomycetes and their phenomic and genomic characterization uncovers novel biology.</title>
        <authorList>
            <person name="Wiegand S."/>
            <person name="Jogler M."/>
            <person name="Boedeker C."/>
            <person name="Pinto D."/>
            <person name="Vollmers J."/>
            <person name="Rivas-Marin E."/>
            <person name="Kohn T."/>
            <person name="Peeters S.H."/>
            <person name="Heuer A."/>
            <person name="Rast P."/>
            <person name="Oberbeckmann S."/>
            <person name="Bunk B."/>
            <person name="Jeske O."/>
            <person name="Meyerdierks A."/>
            <person name="Storesund J.E."/>
            <person name="Kallscheuer N."/>
            <person name="Luecker S."/>
            <person name="Lage O.M."/>
            <person name="Pohl T."/>
            <person name="Merkel B.J."/>
            <person name="Hornburger P."/>
            <person name="Mueller R.-W."/>
            <person name="Bruemmer F."/>
            <person name="Labrenz M."/>
            <person name="Spormann A.M."/>
            <person name="Op Den Camp H."/>
            <person name="Overmann J."/>
            <person name="Amann R."/>
            <person name="Jetten M.S.M."/>
            <person name="Mascher T."/>
            <person name="Medema M.H."/>
            <person name="Devos D.P."/>
            <person name="Kaster A.-K."/>
            <person name="Ovreas L."/>
            <person name="Rohde M."/>
            <person name="Galperin M.Y."/>
            <person name="Jogler C."/>
        </authorList>
    </citation>
    <scope>NUCLEOTIDE SEQUENCE [LARGE SCALE GENOMIC DNA]</scope>
    <source>
        <strain evidence="3 4">KOR34</strain>
    </source>
</reference>
<name>A0A5C5VFB4_9BACT</name>
<evidence type="ECO:0000313" key="3">
    <source>
        <dbReference type="EMBL" id="TWT36647.1"/>
    </source>
</evidence>
<feature type="domain" description="LTD" evidence="2">
    <location>
        <begin position="1500"/>
        <end position="1646"/>
    </location>
</feature>
<feature type="compositionally biased region" description="Polar residues" evidence="1">
    <location>
        <begin position="1835"/>
        <end position="1848"/>
    </location>
</feature>
<feature type="region of interest" description="Disordered" evidence="1">
    <location>
        <begin position="1791"/>
        <end position="1816"/>
    </location>
</feature>
<sequence>MLAAEPIITEFLASNSDGLLDGNGVSSDWIEIYNAGDTTIDLNGWRLTDDAGDLSKWQFPDVVESILDPGEYLVVFASGDGVPDPEGNLHTNFRLSAAGEYVALVDPGFAVASEFGIGGVDYPDQFTDVSYGFEGVSPPTATPGAILYIDADEEPGGNTTGLPGGWAPRGAGAGQDPVNFGNEGGTLQAWGAVGELAVSVPGLNPNLVYDVFAFFWDDSNGWNVEAGLTSGQLTNFVPSSPGVFAVDAFTQQPGSSQLVSGLNVLGQGGDDYSDWVDGNRTLYAAPIGQVSGAASTTVFIDHDQSLPNRTFFDGVGIRPTGALIDATSPASYLIPTDDSLGTSWTANGFDASANGFVSGQSAIGYEQNPVNNDDSFSDSILTAVPAGTTSVYLRTEFEIQDASAVTSLMLSAQYDDGFVAYLNGVQVLSRFAPPNLSHTSTAVTPTGRSDSDSLAYESFSLAGFLSELVDGTNTLAVHALNSSSSSPDFLFSPQLTFSTEAATFDSVRYLPNPTPGSANGVGVAGFVEGVVTFSHQRGFYDAPISVSMESASADADLYFTLDGSVPAPSNPNATLYTGAILVDQTTTLRSAAFREGYEPTTVGTQTYVFLEDVLTADPLGDPQNGVTYPTNWQGGFPGDYTVDSRVVDQWDDNSPVDPNDFGIREGLTSIPTISLVLDHEDLWGVGPNGTGGIYPNATSQGASWRRPGSVEYFDPNTGEQFQYNVGIQMQGAASRDNNRLLKHSFRLVFNSEFDGPGRLNFPLFDNSEFADINTVSLKASFTDSFATRTVTDRYSPLDSTYMRDVWMRDTQIAMGNPSAGSTYVHLYINGLYWGLYWPSERVDDAFLASRLGGEREDWDIVRDFNELFRGERTAYDDMFSLADQISDASPSVANDLFQQIQGRLPSGVDDPNTDALLDVDNFIDYLVSHLYAGVEDWPSHNWYAARNRVDPGDGFKFFTWDQEISLDQLYRDRTNASNNQTPGELFQDLRNSSEFRLRFADRVQKHLFNNGAMTVEANQMRWMQRANQIEAGIIGESARWGDAREGQTITAYSTLGPFGDGHIPTGSQSVPLMTVDHWRESVEYVHDSFFANAGDLLIQRLLNDGLFVSLDAPLFSIDGESQFGDSVAAGSTLTLSGPGTVYYTLDGSDPRSTSGSAVGLPYSGDGITLDTTTVVKARTFAGGEWSPLSEAVFTTNDISIVISEINYSPYEPTASEVASIAGVQSDDFEFLEVLNTSPTDSVNLRDFAIADGVSFTFGNTTLAPGERVVIVEDQLAFETRYGSGLNVIGEWSGGLSGGGETITLLNAVGAELMSVSYGDSDPWPSVSDGAGATLVLAEPTNTPSNQLGKYYAWRGSAEFGGSPGLASAPLAGVVINEVLARTELPQIDAVELYNPTSSSIDIGGWFLSDSDSQFSKHQIALGTTIGAGQYLVLDENDFSFGLKGEGDDLYLVKPTGAGSIEFVDQVAFGATLAGESLGRVPNGSGRLTPLNSNTFGVANTSPRIDAVVISEVNYHPADPNAAATAIHPAITDNDLEFVEIHNAGVAAIDLTGWELRGESDYDIPTATNLLPGENLLLVSFDPNDASNTELTAAFRAHYGLGTEVTILGGFSGNLSNGFARVELQKPEMLGEGGVVHITADEVLYDDLAPWPEAVDGQGQSLQRLGATLYGNDSTSWYAAAPTPGAVSFLPALPGDYDGNGTVEQNDYAVWRASYGSTEVLDADGNNDGIVNAADYTIWRDHLGQTATTQVTSSSTPVTAPASSEASDSQSATSDAQEDRLRPQLAYFSQTQLGAEPQLASRNSQLTVRPRSADPERAASTDLALLLLAIGHSESGIDTTSEWESSPPSDVSEAGLEKPETLPTQKELAFESLASSVRSLP</sequence>
<keyword evidence="4" id="KW-1185">Reference proteome</keyword>
<gene>
    <name evidence="3" type="ORF">KOR34_15860</name>
</gene>
<dbReference type="SUPFAM" id="SSF74853">
    <property type="entry name" value="Lamin A/C globular tail domain"/>
    <property type="match status" value="4"/>
</dbReference>
<feature type="domain" description="LTD" evidence="2">
    <location>
        <begin position="1186"/>
        <end position="1319"/>
    </location>
</feature>
<evidence type="ECO:0000313" key="4">
    <source>
        <dbReference type="Proteomes" id="UP000316714"/>
    </source>
</evidence>
<dbReference type="GO" id="GO:0000272">
    <property type="term" value="P:polysaccharide catabolic process"/>
    <property type="evidence" value="ECO:0007669"/>
    <property type="project" value="InterPro"/>
</dbReference>
<feature type="region of interest" description="Disordered" evidence="1">
    <location>
        <begin position="1835"/>
        <end position="1880"/>
    </location>
</feature>
<evidence type="ECO:0000259" key="2">
    <source>
        <dbReference type="PROSITE" id="PS51841"/>
    </source>
</evidence>